<sequence length="167" mass="18863">MPSVLKDSSEFIEATSDAKLTVAHFSADWAEQFPSVLLFRSGKQVDRIDGADPRTITDEIKKYNNAEPLEERLKKLINTSKVMLFMKGNRNQPRCGFSKQIIEILNNTGTSYETFDILTDEEVRQGLKTYSHWPTYPQLYINGELVGGLDIVKDLVTSGELSQMINA</sequence>
<dbReference type="Pfam" id="PF00462">
    <property type="entry name" value="Glutaredoxin"/>
    <property type="match status" value="1"/>
</dbReference>
<keyword evidence="3" id="KW-0411">Iron-sulfur</keyword>
<evidence type="ECO:0000259" key="4">
    <source>
        <dbReference type="Pfam" id="PF00462"/>
    </source>
</evidence>
<dbReference type="InterPro" id="IPR004480">
    <property type="entry name" value="Monothiol_GRX-rel"/>
</dbReference>
<name>A0ABD2PA27_9CUCU</name>
<dbReference type="Proteomes" id="UP001516400">
    <property type="component" value="Unassembled WGS sequence"/>
</dbReference>
<dbReference type="InterPro" id="IPR002109">
    <property type="entry name" value="Glutaredoxin"/>
</dbReference>
<dbReference type="SUPFAM" id="SSF52833">
    <property type="entry name" value="Thioredoxin-like"/>
    <property type="match status" value="2"/>
</dbReference>
<reference evidence="5 6" key="1">
    <citation type="journal article" date="2021" name="BMC Biol.">
        <title>Horizontally acquired antibacterial genes associated with adaptive radiation of ladybird beetles.</title>
        <authorList>
            <person name="Li H.S."/>
            <person name="Tang X.F."/>
            <person name="Huang Y.H."/>
            <person name="Xu Z.Y."/>
            <person name="Chen M.L."/>
            <person name="Du X.Y."/>
            <person name="Qiu B.Y."/>
            <person name="Chen P.T."/>
            <person name="Zhang W."/>
            <person name="Slipinski A."/>
            <person name="Escalona H.E."/>
            <person name="Waterhouse R.M."/>
            <person name="Zwick A."/>
            <person name="Pang H."/>
        </authorList>
    </citation>
    <scope>NUCLEOTIDE SEQUENCE [LARGE SCALE GENOMIC DNA]</scope>
    <source>
        <strain evidence="5">SYSU2018</strain>
    </source>
</reference>
<keyword evidence="1" id="KW-0479">Metal-binding</keyword>
<dbReference type="PANTHER" id="PTHR10293:SF73">
    <property type="entry name" value="GLUTAREDOXIN-3"/>
    <property type="match status" value="1"/>
</dbReference>
<dbReference type="AlphaFoldDB" id="A0ABD2PA27"/>
<proteinExistence type="predicted"/>
<protein>
    <recommendedName>
        <fullName evidence="4">Glutaredoxin domain-containing protein</fullName>
    </recommendedName>
</protein>
<evidence type="ECO:0000256" key="3">
    <source>
        <dbReference type="ARBA" id="ARBA00023014"/>
    </source>
</evidence>
<dbReference type="NCBIfam" id="TIGR00365">
    <property type="entry name" value="Grx4 family monothiol glutaredoxin"/>
    <property type="match status" value="1"/>
</dbReference>
<dbReference type="GO" id="GO:0051536">
    <property type="term" value="F:iron-sulfur cluster binding"/>
    <property type="evidence" value="ECO:0007669"/>
    <property type="project" value="UniProtKB-KW"/>
</dbReference>
<comment type="caution">
    <text evidence="5">The sequence shown here is derived from an EMBL/GenBank/DDBJ whole genome shotgun (WGS) entry which is preliminary data.</text>
</comment>
<dbReference type="PROSITE" id="PS51354">
    <property type="entry name" value="GLUTAREDOXIN_2"/>
    <property type="match status" value="1"/>
</dbReference>
<feature type="domain" description="Glutaredoxin" evidence="4">
    <location>
        <begin position="82"/>
        <end position="146"/>
    </location>
</feature>
<accession>A0ABD2PA27</accession>
<dbReference type="GO" id="GO:0046872">
    <property type="term" value="F:metal ion binding"/>
    <property type="evidence" value="ECO:0007669"/>
    <property type="project" value="UniProtKB-KW"/>
</dbReference>
<keyword evidence="2" id="KW-0408">Iron</keyword>
<dbReference type="PANTHER" id="PTHR10293">
    <property type="entry name" value="GLUTAREDOXIN FAMILY MEMBER"/>
    <property type="match status" value="1"/>
</dbReference>
<keyword evidence="6" id="KW-1185">Reference proteome</keyword>
<dbReference type="Gene3D" id="3.40.30.10">
    <property type="entry name" value="Glutaredoxin"/>
    <property type="match status" value="1"/>
</dbReference>
<dbReference type="EMBL" id="JABFTP020000185">
    <property type="protein sequence ID" value="KAL3287857.1"/>
    <property type="molecule type" value="Genomic_DNA"/>
</dbReference>
<dbReference type="CDD" id="cd03028">
    <property type="entry name" value="GRX_PICOT_like"/>
    <property type="match status" value="1"/>
</dbReference>
<organism evidence="5 6">
    <name type="scientific">Cryptolaemus montrouzieri</name>
    <dbReference type="NCBI Taxonomy" id="559131"/>
    <lineage>
        <taxon>Eukaryota</taxon>
        <taxon>Metazoa</taxon>
        <taxon>Ecdysozoa</taxon>
        <taxon>Arthropoda</taxon>
        <taxon>Hexapoda</taxon>
        <taxon>Insecta</taxon>
        <taxon>Pterygota</taxon>
        <taxon>Neoptera</taxon>
        <taxon>Endopterygota</taxon>
        <taxon>Coleoptera</taxon>
        <taxon>Polyphaga</taxon>
        <taxon>Cucujiformia</taxon>
        <taxon>Coccinelloidea</taxon>
        <taxon>Coccinellidae</taxon>
        <taxon>Scymninae</taxon>
        <taxon>Scymnini</taxon>
        <taxon>Cryptolaemus</taxon>
    </lineage>
</organism>
<dbReference type="FunFam" id="3.40.30.10:FF:000012">
    <property type="entry name" value="Monothiol glutaredoxin"/>
    <property type="match status" value="1"/>
</dbReference>
<evidence type="ECO:0000313" key="6">
    <source>
        <dbReference type="Proteomes" id="UP001516400"/>
    </source>
</evidence>
<evidence type="ECO:0000313" key="5">
    <source>
        <dbReference type="EMBL" id="KAL3287857.1"/>
    </source>
</evidence>
<evidence type="ECO:0000256" key="1">
    <source>
        <dbReference type="ARBA" id="ARBA00022723"/>
    </source>
</evidence>
<dbReference type="InterPro" id="IPR033658">
    <property type="entry name" value="GRX_PICOT-like"/>
</dbReference>
<gene>
    <name evidence="5" type="ORF">HHI36_002315</name>
</gene>
<dbReference type="InterPro" id="IPR036249">
    <property type="entry name" value="Thioredoxin-like_sf"/>
</dbReference>
<evidence type="ECO:0000256" key="2">
    <source>
        <dbReference type="ARBA" id="ARBA00023004"/>
    </source>
</evidence>